<evidence type="ECO:0000313" key="2">
    <source>
        <dbReference type="Proteomes" id="UP000225416"/>
    </source>
</evidence>
<organism evidence="1 2">
    <name type="scientific">Streptomyces phage Joe</name>
    <dbReference type="NCBI Taxonomy" id="1913034"/>
    <lineage>
        <taxon>Viruses</taxon>
        <taxon>Duplodnaviria</taxon>
        <taxon>Heunggongvirae</taxon>
        <taxon>Uroviricota</taxon>
        <taxon>Caudoviricetes</taxon>
        <taxon>Arquatrovirinae</taxon>
        <taxon>Camvirus</taxon>
        <taxon>Camvirus joe</taxon>
    </lineage>
</organism>
<accession>A0A1J0GP74</accession>
<dbReference type="EMBL" id="KX815338">
    <property type="protein sequence ID" value="APC43314.1"/>
    <property type="molecule type" value="Genomic_DNA"/>
</dbReference>
<reference evidence="1 2" key="1">
    <citation type="submission" date="2016-09" db="EMBL/GenBank/DDBJ databases">
        <title>DNA sequence of the Streptomyces Phage Joe and characterization of phiJoe genome integration and excision.</title>
        <authorList>
            <person name="Fogg P.C.M."/>
            <person name="Haley J.A."/>
            <person name="Margaret S.C.M."/>
        </authorList>
    </citation>
    <scope>NUCLEOTIDE SEQUENCE [LARGE SCALE GENOMIC DNA]</scope>
</reference>
<sequence>MIVQRILNRITDENVQDIIDTAAYGGITYWAGEPTREDFDALPEGKEYTIREEGDDPDDAEVHYLSKDDVRRAYAKLLDPSQEYVGRQVAGYILDSWRNRTDEDGIDCGDIDADAADVIVQVALFDEVRYG</sequence>
<name>A0A1J0GP74_9CAUD</name>
<protein>
    <submittedName>
        <fullName evidence="1">Uncharacterized protein</fullName>
    </submittedName>
</protein>
<gene>
    <name evidence="1" type="ORF">Joe_74</name>
</gene>
<evidence type="ECO:0000313" key="1">
    <source>
        <dbReference type="EMBL" id="APC43314.1"/>
    </source>
</evidence>
<keyword evidence="2" id="KW-1185">Reference proteome</keyword>
<proteinExistence type="predicted"/>
<dbReference type="Proteomes" id="UP000225416">
    <property type="component" value="Segment"/>
</dbReference>